<reference evidence="2" key="1">
    <citation type="journal article" date="2024" name="Front. Bioeng. Biotechnol.">
        <title>Genome-scale model development and genomic sequencing of the oleaginous clade Lipomyces.</title>
        <authorList>
            <person name="Czajka J.J."/>
            <person name="Han Y."/>
            <person name="Kim J."/>
            <person name="Mondo S.J."/>
            <person name="Hofstad B.A."/>
            <person name="Robles A."/>
            <person name="Haridas S."/>
            <person name="Riley R."/>
            <person name="LaButti K."/>
            <person name="Pangilinan J."/>
            <person name="Andreopoulos W."/>
            <person name="Lipzen A."/>
            <person name="Yan J."/>
            <person name="Wang M."/>
            <person name="Ng V."/>
            <person name="Grigoriev I.V."/>
            <person name="Spatafora J.W."/>
            <person name="Magnuson J.K."/>
            <person name="Baker S.E."/>
            <person name="Pomraning K.R."/>
        </authorList>
    </citation>
    <scope>NUCLEOTIDE SEQUENCE [LARGE SCALE GENOMIC DNA]</scope>
    <source>
        <strain evidence="2">CBS 7786</strain>
    </source>
</reference>
<dbReference type="EMBL" id="MU971472">
    <property type="protein sequence ID" value="KAK9234491.1"/>
    <property type="molecule type" value="Genomic_DNA"/>
</dbReference>
<comment type="caution">
    <text evidence="1">The sequence shown here is derived from an EMBL/GenBank/DDBJ whole genome shotgun (WGS) entry which is preliminary data.</text>
</comment>
<evidence type="ECO:0000313" key="1">
    <source>
        <dbReference type="EMBL" id="KAK9234491.1"/>
    </source>
</evidence>
<evidence type="ECO:0000313" key="2">
    <source>
        <dbReference type="Proteomes" id="UP001433508"/>
    </source>
</evidence>
<name>A0ACC3SS72_LIPKO</name>
<protein>
    <submittedName>
        <fullName evidence="1">Uncharacterized protein</fullName>
    </submittedName>
</protein>
<dbReference type="Proteomes" id="UP001433508">
    <property type="component" value="Unassembled WGS sequence"/>
</dbReference>
<organism evidence="1 2">
    <name type="scientific">Lipomyces kononenkoae</name>
    <name type="common">Yeast</name>
    <dbReference type="NCBI Taxonomy" id="34357"/>
    <lineage>
        <taxon>Eukaryota</taxon>
        <taxon>Fungi</taxon>
        <taxon>Dikarya</taxon>
        <taxon>Ascomycota</taxon>
        <taxon>Saccharomycotina</taxon>
        <taxon>Lipomycetes</taxon>
        <taxon>Lipomycetales</taxon>
        <taxon>Lipomycetaceae</taxon>
        <taxon>Lipomyces</taxon>
    </lineage>
</organism>
<gene>
    <name evidence="1" type="ORF">V1525DRAFT_412959</name>
</gene>
<proteinExistence type="predicted"/>
<keyword evidence="2" id="KW-1185">Reference proteome</keyword>
<accession>A0ACC3SS72</accession>
<sequence length="181" mass="19840">MQTSTEPASGSESTGSGSHDVNFDTFSPVLGTFRHQFSAGPAAVDEDEDASSVYSDSGYSTSIVLSDDEDIEYDPFYKLRRNIHALYAIAVMVDLRAEQTYMRAIAKAGGSIMGIAWITFKDQILVQFLQGFGLMMFKILLVPWFRGTIRSGQTTGSVFKTKVLGIANYIGKRLSLIANAR</sequence>